<evidence type="ECO:0000259" key="2">
    <source>
        <dbReference type="Pfam" id="PF14534"/>
    </source>
</evidence>
<dbReference type="InterPro" id="IPR032710">
    <property type="entry name" value="NTF2-like_dom_sf"/>
</dbReference>
<dbReference type="AlphaFoldDB" id="A0A2T6AF61"/>
<organism evidence="3 4">
    <name type="scientific">Christiangramia gaetbulicola</name>
    <dbReference type="NCBI Taxonomy" id="703340"/>
    <lineage>
        <taxon>Bacteria</taxon>
        <taxon>Pseudomonadati</taxon>
        <taxon>Bacteroidota</taxon>
        <taxon>Flavobacteriia</taxon>
        <taxon>Flavobacteriales</taxon>
        <taxon>Flavobacteriaceae</taxon>
        <taxon>Christiangramia</taxon>
    </lineage>
</organism>
<keyword evidence="4" id="KW-1185">Reference proteome</keyword>
<protein>
    <submittedName>
        <fullName evidence="3">Uncharacterized protein (TIGR02246 family)</fullName>
    </submittedName>
</protein>
<name>A0A2T6AF61_9FLAO</name>
<evidence type="ECO:0000313" key="4">
    <source>
        <dbReference type="Proteomes" id="UP000244174"/>
    </source>
</evidence>
<proteinExistence type="predicted"/>
<dbReference type="Pfam" id="PF14534">
    <property type="entry name" value="DUF4440"/>
    <property type="match status" value="1"/>
</dbReference>
<accession>A0A2T6AF61</accession>
<sequence>MKKLMLLLFAAVLINFSVKAQNYSEVRSVIERNSRIMQKAMEDGDFDKFGSFFADDVIFKMSGQEALNGRDAVTAAHKPMAEQNMKLVIHTDEVLDFGDYANELGTYEIHTKEGQKVDHGRYSTLWKNVNGDWKIYRDFVSTSAGAGQP</sequence>
<dbReference type="RefSeq" id="WP_108172707.1">
    <property type="nucleotide sequence ID" value="NZ_QBKQ01000003.1"/>
</dbReference>
<evidence type="ECO:0000256" key="1">
    <source>
        <dbReference type="SAM" id="SignalP"/>
    </source>
</evidence>
<dbReference type="OrthoDB" id="9814425at2"/>
<comment type="caution">
    <text evidence="3">The sequence shown here is derived from an EMBL/GenBank/DDBJ whole genome shotgun (WGS) entry which is preliminary data.</text>
</comment>
<evidence type="ECO:0000313" key="3">
    <source>
        <dbReference type="EMBL" id="PTX42416.1"/>
    </source>
</evidence>
<dbReference type="SUPFAM" id="SSF54427">
    <property type="entry name" value="NTF2-like"/>
    <property type="match status" value="1"/>
</dbReference>
<feature type="signal peptide" evidence="1">
    <location>
        <begin position="1"/>
        <end position="20"/>
    </location>
</feature>
<gene>
    <name evidence="3" type="ORF">C8P64_2845</name>
</gene>
<dbReference type="InterPro" id="IPR027843">
    <property type="entry name" value="DUF4440"/>
</dbReference>
<feature type="domain" description="DUF4440" evidence="2">
    <location>
        <begin position="30"/>
        <end position="135"/>
    </location>
</feature>
<dbReference type="Gene3D" id="3.10.450.50">
    <property type="match status" value="1"/>
</dbReference>
<dbReference type="EMBL" id="QBKQ01000003">
    <property type="protein sequence ID" value="PTX42416.1"/>
    <property type="molecule type" value="Genomic_DNA"/>
</dbReference>
<reference evidence="3 4" key="1">
    <citation type="submission" date="2018-04" db="EMBL/GenBank/DDBJ databases">
        <title>Genomic Encyclopedia of Archaeal and Bacterial Type Strains, Phase II (KMG-II): from individual species to whole genera.</title>
        <authorList>
            <person name="Goeker M."/>
        </authorList>
    </citation>
    <scope>NUCLEOTIDE SEQUENCE [LARGE SCALE GENOMIC DNA]</scope>
    <source>
        <strain evidence="3 4">DSM 23082</strain>
    </source>
</reference>
<feature type="chain" id="PRO_5015395111" evidence="1">
    <location>
        <begin position="21"/>
        <end position="149"/>
    </location>
</feature>
<keyword evidence="1" id="KW-0732">Signal</keyword>
<dbReference type="Proteomes" id="UP000244174">
    <property type="component" value="Unassembled WGS sequence"/>
</dbReference>